<protein>
    <submittedName>
        <fullName evidence="1">Uncharacterized protein</fullName>
    </submittedName>
</protein>
<dbReference type="Proteomes" id="UP000245383">
    <property type="component" value="Unassembled WGS sequence"/>
</dbReference>
<evidence type="ECO:0000313" key="2">
    <source>
        <dbReference type="Proteomes" id="UP000245383"/>
    </source>
</evidence>
<dbReference type="STRING" id="133385.A0A2T9YRR6"/>
<evidence type="ECO:0000313" key="1">
    <source>
        <dbReference type="EMBL" id="PVU95050.1"/>
    </source>
</evidence>
<proteinExistence type="predicted"/>
<reference evidence="1 2" key="1">
    <citation type="journal article" date="2018" name="MBio">
        <title>Comparative Genomics Reveals the Core Gene Toolbox for the Fungus-Insect Symbiosis.</title>
        <authorList>
            <person name="Wang Y."/>
            <person name="Stata M."/>
            <person name="Wang W."/>
            <person name="Stajich J.E."/>
            <person name="White M.M."/>
            <person name="Moncalvo J.M."/>
        </authorList>
    </citation>
    <scope>NUCLEOTIDE SEQUENCE [LARGE SCALE GENOMIC DNA]</scope>
    <source>
        <strain evidence="1 2">SWE-8-4</strain>
    </source>
</reference>
<gene>
    <name evidence="1" type="ORF">BB561_002081</name>
</gene>
<sequence>MKAAFKPKNTLIRTTNRRIAALKSDASVSNILEGNTPLPVTDNRVDTNICNICKVSLSKYLDVESNSCSNCGAVCEYDNLDTNANGFLERQSGIYVNETAVRSNSNIPSLYRWGWTSSNDASLNSKNKRLTDNASKSTKENCQRSLEDQYYRKEFGFIKDGILTLSRLLGLQLYTDRAFFLSRSALSKRLTNGKFFKMGQEGKLVGAACLKVSGSSPHALGSIYKRVKRHLGIKSEYIEPSSIVSDIIEALYLRIIKLKKNNVSQELSEFKQLNKSCAIPELPINSGTNNITLQFTKTVEVHGSSSLIKMATRIVSICNNLCLSTGRNTSQVVGAAVLTSIYILHFKMTGNIYDILSKIDQNEIYMYISEIVVCSLESLKSNIKIIIFMISKIANSFKWLFGQISEDFNCLLVAEKIIDFYEKLERLKSDSLGELSSSVANNTQISIENGSNSKHNKESNQYSYDIKTEIKKSNDTLEIYNSILKLEKDISAGLLNGNEVIGPMHNSFTGIKRNKDVSGVFNSGLSTGFKKFKPINLEDNEKFEDNMPHNQTSVIFSDLTTINKKINPQSFLKVQKLSFKRLFDFKVKLDTLDIRYTSSVNKKLQSHNLQDSSLTHELGASSDYSKDQQEYVELSKMISHIEKIKTKILKNEQIDENDILLALYFLGCPLESILSLNKHTLYDILGSKLRSSEASKRDLDASELSDIDLTEKESKYYIIK</sequence>
<dbReference type="OrthoDB" id="5556275at2759"/>
<keyword evidence="2" id="KW-1185">Reference proteome</keyword>
<comment type="caution">
    <text evidence="1">The sequence shown here is derived from an EMBL/GenBank/DDBJ whole genome shotgun (WGS) entry which is preliminary data.</text>
</comment>
<name>A0A2T9YRR6_9FUNG</name>
<organism evidence="1 2">
    <name type="scientific">Smittium simulii</name>
    <dbReference type="NCBI Taxonomy" id="133385"/>
    <lineage>
        <taxon>Eukaryota</taxon>
        <taxon>Fungi</taxon>
        <taxon>Fungi incertae sedis</taxon>
        <taxon>Zoopagomycota</taxon>
        <taxon>Kickxellomycotina</taxon>
        <taxon>Harpellomycetes</taxon>
        <taxon>Harpellales</taxon>
        <taxon>Legeriomycetaceae</taxon>
        <taxon>Smittium</taxon>
    </lineage>
</organism>
<accession>A0A2T9YRR6</accession>
<dbReference type="AlphaFoldDB" id="A0A2T9YRR6"/>
<dbReference type="EMBL" id="MBFR01000067">
    <property type="protein sequence ID" value="PVU95050.1"/>
    <property type="molecule type" value="Genomic_DNA"/>
</dbReference>